<evidence type="ECO:0000256" key="3">
    <source>
        <dbReference type="ARBA" id="ARBA00022989"/>
    </source>
</evidence>
<proteinExistence type="predicted"/>
<dbReference type="AlphaFoldDB" id="A0A3B0JII9"/>
<evidence type="ECO:0000313" key="9">
    <source>
        <dbReference type="Proteomes" id="UP000268350"/>
    </source>
</evidence>
<dbReference type="OrthoDB" id="342281at2759"/>
<comment type="subcellular location">
    <subcellularLocation>
        <location evidence="1">Membrane</location>
    </subcellularLocation>
</comment>
<dbReference type="InterPro" id="IPR045119">
    <property type="entry name" value="SUN1-5"/>
</dbReference>
<evidence type="ECO:0000259" key="7">
    <source>
        <dbReference type="PROSITE" id="PS51469"/>
    </source>
</evidence>
<evidence type="ECO:0000256" key="4">
    <source>
        <dbReference type="ARBA" id="ARBA00023136"/>
    </source>
</evidence>
<dbReference type="GO" id="GO:0034993">
    <property type="term" value="C:meiotic nuclear membrane microtubule tethering complex"/>
    <property type="evidence" value="ECO:0007669"/>
    <property type="project" value="TreeGrafter"/>
</dbReference>
<keyword evidence="9" id="KW-1185">Reference proteome</keyword>
<keyword evidence="3 6" id="KW-1133">Transmembrane helix</keyword>
<dbReference type="PANTHER" id="PTHR12911">
    <property type="entry name" value="SAD1/UNC-84-LIKE PROTEIN-RELATED"/>
    <property type="match status" value="1"/>
</dbReference>
<evidence type="ECO:0000313" key="8">
    <source>
        <dbReference type="EMBL" id="SPP82224.1"/>
    </source>
</evidence>
<keyword evidence="4 6" id="KW-0472">Membrane</keyword>
<dbReference type="EMBL" id="OUUW01000006">
    <property type="protein sequence ID" value="SPP82224.1"/>
    <property type="molecule type" value="Genomic_DNA"/>
</dbReference>
<dbReference type="GO" id="GO:0043495">
    <property type="term" value="F:protein-membrane adaptor activity"/>
    <property type="evidence" value="ECO:0007669"/>
    <property type="project" value="TreeGrafter"/>
</dbReference>
<feature type="domain" description="SUN" evidence="7">
    <location>
        <begin position="231"/>
        <end position="401"/>
    </location>
</feature>
<keyword evidence="2 6" id="KW-0812">Transmembrane</keyword>
<sequence length="516" mass="55878">MDRPEQPSTRLSCILQFLSFLLVAAFLYYLMSKNTMKNSGLSDLRQEVKELSKMIHGTTGTGPPGINTVSGPAPQSDQKSIGPALTKCDSDVLRKVDGLIEDVKTLKQECNQMNSMQQNGIDYRNFAPNANLMQNPNGMPTTNGVQGSNSEQYPSTIQSPRLNQDSNSNYGPNSYQHPNGINSQYSHQDPNSYQDLSGINSQYSNQYPNSGQDPRSNQHPGTIHSSSSLQNDQTYCNRLNFASDKLGARVVSVRALPIERSSLLKRLLALDFSSNPPVNMLQSSLAPGACFGYRGNQSTVTIHLANAIIVETITLSHTSKDIIPSNSASAPKDFEVFGMKKGSSKRELLGQFTYNNDALRRTEIYNVDSRSVFQLLVFDFYSNHGSDCTCIYRLEVYGYVPDPESEGNTQVDDAGKEVSCGKGFCGEGEICEQAGCSHRNNTGDGDSFGSEEDISGPTNVSGAEDPGEPEDALVENNASESGEDVSGQGDQDRGQICGLNGAACKGSGCIPCHTEL</sequence>
<evidence type="ECO:0000256" key="1">
    <source>
        <dbReference type="ARBA" id="ARBA00004370"/>
    </source>
</evidence>
<dbReference type="STRING" id="7266.A0A3B0JII9"/>
<feature type="compositionally biased region" description="Polar residues" evidence="5">
    <location>
        <begin position="131"/>
        <end position="230"/>
    </location>
</feature>
<reference evidence="9" key="1">
    <citation type="submission" date="2018-01" db="EMBL/GenBank/DDBJ databases">
        <authorList>
            <person name="Alioto T."/>
            <person name="Alioto T."/>
        </authorList>
    </citation>
    <scope>NUCLEOTIDE SEQUENCE [LARGE SCALE GENOMIC DNA]</scope>
</reference>
<name>A0A3B0JII9_DROGU</name>
<dbReference type="Gene3D" id="2.60.120.260">
    <property type="entry name" value="Galactose-binding domain-like"/>
    <property type="match status" value="1"/>
</dbReference>
<evidence type="ECO:0000256" key="2">
    <source>
        <dbReference type="ARBA" id="ARBA00022692"/>
    </source>
</evidence>
<dbReference type="Proteomes" id="UP000268350">
    <property type="component" value="Unassembled WGS sequence"/>
</dbReference>
<feature type="region of interest" description="Disordered" evidence="5">
    <location>
        <begin position="442"/>
        <end position="492"/>
    </location>
</feature>
<feature type="region of interest" description="Disordered" evidence="5">
    <location>
        <begin position="56"/>
        <end position="82"/>
    </location>
</feature>
<evidence type="ECO:0000256" key="5">
    <source>
        <dbReference type="SAM" id="MobiDB-lite"/>
    </source>
</evidence>
<dbReference type="InterPro" id="IPR012919">
    <property type="entry name" value="SUN_dom"/>
</dbReference>
<evidence type="ECO:0000256" key="6">
    <source>
        <dbReference type="SAM" id="Phobius"/>
    </source>
</evidence>
<feature type="region of interest" description="Disordered" evidence="5">
    <location>
        <begin position="127"/>
        <end position="230"/>
    </location>
</feature>
<gene>
    <name evidence="8" type="ORF">DGUA_6G014051</name>
</gene>
<dbReference type="PANTHER" id="PTHR12911:SF8">
    <property type="entry name" value="KLAROID PROTEIN-RELATED"/>
    <property type="match status" value="1"/>
</dbReference>
<protein>
    <submittedName>
        <fullName evidence="8">Blast:Sun domain-containing protein 1</fullName>
    </submittedName>
</protein>
<dbReference type="PROSITE" id="PS51469">
    <property type="entry name" value="SUN"/>
    <property type="match status" value="1"/>
</dbReference>
<accession>A0A3B0JII9</accession>
<organism evidence="8 9">
    <name type="scientific">Drosophila guanche</name>
    <name type="common">Fruit fly</name>
    <dbReference type="NCBI Taxonomy" id="7266"/>
    <lineage>
        <taxon>Eukaryota</taxon>
        <taxon>Metazoa</taxon>
        <taxon>Ecdysozoa</taxon>
        <taxon>Arthropoda</taxon>
        <taxon>Hexapoda</taxon>
        <taxon>Insecta</taxon>
        <taxon>Pterygota</taxon>
        <taxon>Neoptera</taxon>
        <taxon>Endopterygota</taxon>
        <taxon>Diptera</taxon>
        <taxon>Brachycera</taxon>
        <taxon>Muscomorpha</taxon>
        <taxon>Ephydroidea</taxon>
        <taxon>Drosophilidae</taxon>
        <taxon>Drosophila</taxon>
        <taxon>Sophophora</taxon>
    </lineage>
</organism>
<feature type="transmembrane region" description="Helical" evidence="6">
    <location>
        <begin position="12"/>
        <end position="31"/>
    </location>
</feature>
<feature type="compositionally biased region" description="Polar residues" evidence="5">
    <location>
        <begin position="67"/>
        <end position="79"/>
    </location>
</feature>
<dbReference type="OMA" id="IGHSGIF"/>
<dbReference type="Pfam" id="PF07738">
    <property type="entry name" value="Sad1_UNC"/>
    <property type="match status" value="1"/>
</dbReference>